<proteinExistence type="predicted"/>
<comment type="caution">
    <text evidence="1">The sequence shown here is derived from an EMBL/GenBank/DDBJ whole genome shotgun (WGS) entry which is preliminary data.</text>
</comment>
<dbReference type="EMBL" id="BOVK01000072">
    <property type="protein sequence ID" value="GIQ71142.1"/>
    <property type="molecule type" value="Genomic_DNA"/>
</dbReference>
<protein>
    <submittedName>
        <fullName evidence="1">Uncharacterized protein</fullName>
    </submittedName>
</protein>
<name>A0A8J4H7E1_9BACL</name>
<evidence type="ECO:0000313" key="2">
    <source>
        <dbReference type="Proteomes" id="UP000677918"/>
    </source>
</evidence>
<keyword evidence="2" id="KW-1185">Reference proteome</keyword>
<organism evidence="1 2">
    <name type="scientific">Xylanibacillus composti</name>
    <dbReference type="NCBI Taxonomy" id="1572762"/>
    <lineage>
        <taxon>Bacteria</taxon>
        <taxon>Bacillati</taxon>
        <taxon>Bacillota</taxon>
        <taxon>Bacilli</taxon>
        <taxon>Bacillales</taxon>
        <taxon>Paenibacillaceae</taxon>
        <taxon>Xylanibacillus</taxon>
    </lineage>
</organism>
<sequence length="87" mass="10129">MNHDEQARQWGVSPSRVFYVFLPDRHRQDERPLRTCTGCGTIKGRGAAISANVYTWKAEACICAHELTLRAERRMRDYRQNKQEGYA</sequence>
<accession>A0A8J4H7E1</accession>
<dbReference type="AlphaFoldDB" id="A0A8J4H7E1"/>
<gene>
    <name evidence="1" type="ORF">XYCOK13_39660</name>
</gene>
<dbReference type="Proteomes" id="UP000677918">
    <property type="component" value="Unassembled WGS sequence"/>
</dbReference>
<evidence type="ECO:0000313" key="1">
    <source>
        <dbReference type="EMBL" id="GIQ71142.1"/>
    </source>
</evidence>
<reference evidence="1" key="1">
    <citation type="submission" date="2021-04" db="EMBL/GenBank/DDBJ databases">
        <title>Draft genome sequence of Xylanibacillus composti strain K13.</title>
        <authorList>
            <person name="Uke A."/>
            <person name="Chhe C."/>
            <person name="Baramee S."/>
            <person name="Kosugi A."/>
        </authorList>
    </citation>
    <scope>NUCLEOTIDE SEQUENCE</scope>
    <source>
        <strain evidence="1">K13</strain>
    </source>
</reference>